<keyword evidence="3" id="KW-1185">Reference proteome</keyword>
<evidence type="ECO:0000313" key="2">
    <source>
        <dbReference type="EMBL" id="MQY49429.1"/>
    </source>
</evidence>
<evidence type="ECO:0000256" key="1">
    <source>
        <dbReference type="SAM" id="MobiDB-lite"/>
    </source>
</evidence>
<reference evidence="2 3" key="1">
    <citation type="submission" date="2019-11" db="EMBL/GenBank/DDBJ databases">
        <title>Genome analysis of Rhizobacterium cereale a novel genus and species isolated from maize roots in North Spain.</title>
        <authorList>
            <person name="Menendez E."/>
            <person name="Flores-Felix J.D."/>
            <person name="Ramirez-Bahena M.-H."/>
            <person name="Igual J.M."/>
            <person name="Garcia-Fraile P."/>
            <person name="Peix A."/>
            <person name="Velazquez E."/>
        </authorList>
    </citation>
    <scope>NUCLEOTIDE SEQUENCE [LARGE SCALE GENOMIC DNA]</scope>
    <source>
        <strain evidence="2 3">RZME27</strain>
    </source>
</reference>
<dbReference type="Proteomes" id="UP000435138">
    <property type="component" value="Unassembled WGS sequence"/>
</dbReference>
<protein>
    <submittedName>
        <fullName evidence="2">Uncharacterized protein</fullName>
    </submittedName>
</protein>
<dbReference type="AlphaFoldDB" id="A0A6A8AF86"/>
<accession>A0A6A8AF86</accession>
<gene>
    <name evidence="2" type="ORF">GAO09_25670</name>
</gene>
<comment type="caution">
    <text evidence="2">The sequence shown here is derived from an EMBL/GenBank/DDBJ whole genome shotgun (WGS) entry which is preliminary data.</text>
</comment>
<dbReference type="EMBL" id="WIXI01000050">
    <property type="protein sequence ID" value="MQY49429.1"/>
    <property type="molecule type" value="Genomic_DNA"/>
</dbReference>
<proteinExistence type="predicted"/>
<organism evidence="2 3">
    <name type="scientific">Endobacterium cereale</name>
    <dbReference type="NCBI Taxonomy" id="2663029"/>
    <lineage>
        <taxon>Bacteria</taxon>
        <taxon>Pseudomonadati</taxon>
        <taxon>Pseudomonadota</taxon>
        <taxon>Alphaproteobacteria</taxon>
        <taxon>Hyphomicrobiales</taxon>
        <taxon>Rhizobiaceae</taxon>
        <taxon>Endobacterium</taxon>
    </lineage>
</organism>
<sequence length="92" mass="10433">MKLTVIEGGRKNRGSDETTRSAAPTAQDVRKEAERRINASGYDAWRVRELATGAPMPVEIRYLRMQIEYAAQAIARFVKIPTDFTSDNYWPA</sequence>
<evidence type="ECO:0000313" key="3">
    <source>
        <dbReference type="Proteomes" id="UP000435138"/>
    </source>
</evidence>
<feature type="compositionally biased region" description="Basic and acidic residues" evidence="1">
    <location>
        <begin position="8"/>
        <end position="19"/>
    </location>
</feature>
<feature type="region of interest" description="Disordered" evidence="1">
    <location>
        <begin position="1"/>
        <end position="33"/>
    </location>
</feature>
<name>A0A6A8AF86_9HYPH</name>